<feature type="domain" description="Formyl transferase C-terminal" evidence="6">
    <location>
        <begin position="201"/>
        <end position="296"/>
    </location>
</feature>
<dbReference type="AlphaFoldDB" id="A0A1J5RQ26"/>
<dbReference type="Gene3D" id="3.10.25.10">
    <property type="entry name" value="Formyl transferase, C-terminal domain"/>
    <property type="match status" value="1"/>
</dbReference>
<dbReference type="SUPFAM" id="SSF50486">
    <property type="entry name" value="FMT C-terminal domain-like"/>
    <property type="match status" value="1"/>
</dbReference>
<feature type="domain" description="Formyl transferase N-terminal" evidence="5">
    <location>
        <begin position="1"/>
        <end position="180"/>
    </location>
</feature>
<dbReference type="PANTHER" id="PTHR11138">
    <property type="entry name" value="METHIONYL-TRNA FORMYLTRANSFERASE"/>
    <property type="match status" value="1"/>
</dbReference>
<dbReference type="InterPro" id="IPR037022">
    <property type="entry name" value="Formyl_trans_C_sf"/>
</dbReference>
<evidence type="ECO:0000259" key="6">
    <source>
        <dbReference type="Pfam" id="PF02911"/>
    </source>
</evidence>
<dbReference type="NCBIfam" id="TIGR00460">
    <property type="entry name" value="fmt"/>
    <property type="match status" value="1"/>
</dbReference>
<dbReference type="PANTHER" id="PTHR11138:SF5">
    <property type="entry name" value="METHIONYL-TRNA FORMYLTRANSFERASE, MITOCHONDRIAL"/>
    <property type="match status" value="1"/>
</dbReference>
<keyword evidence="4" id="KW-0648">Protein biosynthesis</keyword>
<evidence type="ECO:0000313" key="7">
    <source>
        <dbReference type="EMBL" id="OIQ97714.1"/>
    </source>
</evidence>
<evidence type="ECO:0000259" key="5">
    <source>
        <dbReference type="Pfam" id="PF00551"/>
    </source>
</evidence>
<dbReference type="Pfam" id="PF00551">
    <property type="entry name" value="Formyl_trans_N"/>
    <property type="match status" value="1"/>
</dbReference>
<dbReference type="FunFam" id="3.40.50.12230:FF:000001">
    <property type="entry name" value="Methionyl-tRNA formyltransferase"/>
    <property type="match status" value="1"/>
</dbReference>
<comment type="similarity">
    <text evidence="1">Belongs to the Fmt family.</text>
</comment>
<dbReference type="InterPro" id="IPR005793">
    <property type="entry name" value="Formyl_trans_C"/>
</dbReference>
<dbReference type="CDD" id="cd08704">
    <property type="entry name" value="Met_tRNA_FMT_C"/>
    <property type="match status" value="1"/>
</dbReference>
<evidence type="ECO:0000256" key="4">
    <source>
        <dbReference type="ARBA" id="ARBA00022917"/>
    </source>
</evidence>
<protein>
    <recommendedName>
        <fullName evidence="2">methionyl-tRNA formyltransferase</fullName>
        <ecNumber evidence="2">2.1.2.9</ecNumber>
    </recommendedName>
</protein>
<dbReference type="InterPro" id="IPR001555">
    <property type="entry name" value="GART_AS"/>
</dbReference>
<dbReference type="InterPro" id="IPR036477">
    <property type="entry name" value="Formyl_transf_N_sf"/>
</dbReference>
<dbReference type="InterPro" id="IPR011034">
    <property type="entry name" value="Formyl_transferase-like_C_sf"/>
</dbReference>
<organism evidence="7">
    <name type="scientific">mine drainage metagenome</name>
    <dbReference type="NCBI Taxonomy" id="410659"/>
    <lineage>
        <taxon>unclassified sequences</taxon>
        <taxon>metagenomes</taxon>
        <taxon>ecological metagenomes</taxon>
    </lineage>
</organism>
<evidence type="ECO:0000256" key="1">
    <source>
        <dbReference type="ARBA" id="ARBA00010699"/>
    </source>
</evidence>
<keyword evidence="3 7" id="KW-0808">Transferase</keyword>
<dbReference type="Gene3D" id="3.40.50.170">
    <property type="entry name" value="Formyl transferase, N-terminal domain"/>
    <property type="match status" value="1"/>
</dbReference>
<proteinExistence type="inferred from homology"/>
<dbReference type="Pfam" id="PF02911">
    <property type="entry name" value="Formyl_trans_C"/>
    <property type="match status" value="1"/>
</dbReference>
<dbReference type="HAMAP" id="MF_00182">
    <property type="entry name" value="Formyl_trans"/>
    <property type="match status" value="1"/>
</dbReference>
<dbReference type="InterPro" id="IPR002376">
    <property type="entry name" value="Formyl_transf_N"/>
</dbReference>
<evidence type="ECO:0000256" key="2">
    <source>
        <dbReference type="ARBA" id="ARBA00012261"/>
    </source>
</evidence>
<dbReference type="InterPro" id="IPR044135">
    <property type="entry name" value="Met-tRNA-FMT_C"/>
</dbReference>
<reference evidence="7" key="1">
    <citation type="submission" date="2016-10" db="EMBL/GenBank/DDBJ databases">
        <title>Sequence of Gallionella enrichment culture.</title>
        <authorList>
            <person name="Poehlein A."/>
            <person name="Muehling M."/>
            <person name="Daniel R."/>
        </authorList>
    </citation>
    <scope>NUCLEOTIDE SEQUENCE</scope>
</reference>
<dbReference type="CDD" id="cd08646">
    <property type="entry name" value="FMT_core_Met-tRNA-FMT_N"/>
    <property type="match status" value="1"/>
</dbReference>
<dbReference type="EMBL" id="MLJW01000129">
    <property type="protein sequence ID" value="OIQ97714.1"/>
    <property type="molecule type" value="Genomic_DNA"/>
</dbReference>
<dbReference type="GO" id="GO:0005829">
    <property type="term" value="C:cytosol"/>
    <property type="evidence" value="ECO:0007669"/>
    <property type="project" value="TreeGrafter"/>
</dbReference>
<dbReference type="InterPro" id="IPR041711">
    <property type="entry name" value="Met-tRNA-FMT_N"/>
</dbReference>
<dbReference type="SUPFAM" id="SSF53328">
    <property type="entry name" value="Formyltransferase"/>
    <property type="match status" value="1"/>
</dbReference>
<accession>A0A1J5RQ26</accession>
<sequence length="308" mass="32542">MRIVFAGTPEFAAVALEAILAAGHDVPLVLTQPDRPAGRGMKLAASAVKQLALQHGLPVYQPERLRDPASHEPIRAADAELMVVAAYGLILPQAVLALPRLGCINIHASLLPRWRGAAPIQRAILAGDRDTGITLMQMDAGLDTGAMLLQRSLAIEPTDTAATLHDKLAALGAQLIVEALTRPAQLIPVPQPTEGVCYAAKIAKAEAALDWRRPAAELERQVRAFDPFPVATAAIRETPLKIWRAVTTARSGGPGEVLAAGDSGIVVACGQDALCLTELQKPGSRRLTAGEFLRGFALNPGEVFSKPD</sequence>
<dbReference type="EC" id="2.1.2.9" evidence="2"/>
<dbReference type="GO" id="GO:0004479">
    <property type="term" value="F:methionyl-tRNA formyltransferase activity"/>
    <property type="evidence" value="ECO:0007669"/>
    <property type="project" value="UniProtKB-EC"/>
</dbReference>
<gene>
    <name evidence="7" type="primary">fmt_7</name>
    <name evidence="7" type="ORF">GALL_203350</name>
</gene>
<evidence type="ECO:0000256" key="3">
    <source>
        <dbReference type="ARBA" id="ARBA00022679"/>
    </source>
</evidence>
<dbReference type="InterPro" id="IPR005794">
    <property type="entry name" value="Fmt"/>
</dbReference>
<name>A0A1J5RQ26_9ZZZZ</name>
<comment type="caution">
    <text evidence="7">The sequence shown here is derived from an EMBL/GenBank/DDBJ whole genome shotgun (WGS) entry which is preliminary data.</text>
</comment>
<dbReference type="PROSITE" id="PS00373">
    <property type="entry name" value="GART"/>
    <property type="match status" value="1"/>
</dbReference>